<dbReference type="GO" id="GO:0006629">
    <property type="term" value="P:lipid metabolic process"/>
    <property type="evidence" value="ECO:0007669"/>
    <property type="project" value="InterPro"/>
</dbReference>
<dbReference type="AlphaFoldDB" id="A0A0F9VM60"/>
<dbReference type="InterPro" id="IPR051218">
    <property type="entry name" value="Sec_MonoDiacylglyc_Lipase"/>
</dbReference>
<accession>A0A0F9VM60</accession>
<feature type="domain" description="Fungal lipase-type" evidence="1">
    <location>
        <begin position="84"/>
        <end position="239"/>
    </location>
</feature>
<gene>
    <name evidence="2" type="ORF">LCGC14_0079700</name>
</gene>
<evidence type="ECO:0000313" key="2">
    <source>
        <dbReference type="EMBL" id="KKO05150.1"/>
    </source>
</evidence>
<evidence type="ECO:0000259" key="1">
    <source>
        <dbReference type="Pfam" id="PF01764"/>
    </source>
</evidence>
<dbReference type="PANTHER" id="PTHR45856">
    <property type="entry name" value="ALPHA/BETA-HYDROLASES SUPERFAMILY PROTEIN"/>
    <property type="match status" value="1"/>
</dbReference>
<organism evidence="2">
    <name type="scientific">marine sediment metagenome</name>
    <dbReference type="NCBI Taxonomy" id="412755"/>
    <lineage>
        <taxon>unclassified sequences</taxon>
        <taxon>metagenomes</taxon>
        <taxon>ecological metagenomes</taxon>
    </lineage>
</organism>
<dbReference type="InterPro" id="IPR029058">
    <property type="entry name" value="AB_hydrolase_fold"/>
</dbReference>
<protein>
    <recommendedName>
        <fullName evidence="1">Fungal lipase-type domain-containing protein</fullName>
    </recommendedName>
</protein>
<name>A0A0F9VM60_9ZZZZ</name>
<comment type="caution">
    <text evidence="2">The sequence shown here is derived from an EMBL/GenBank/DDBJ whole genome shotgun (WGS) entry which is preliminary data.</text>
</comment>
<dbReference type="SUPFAM" id="SSF53474">
    <property type="entry name" value="alpha/beta-Hydrolases"/>
    <property type="match status" value="1"/>
</dbReference>
<dbReference type="Gene3D" id="3.40.50.1820">
    <property type="entry name" value="alpha/beta hydrolase"/>
    <property type="match status" value="1"/>
</dbReference>
<sequence>MKFKHALLLIILIITYYQTTAQKIKAGFNPQEYKELLSISVKNFYPSETKDIPYPANYKRKYRSQPMGLDNVWELWTTTDSTAVISIRGTSADPSSFLANAYAAMVSANGKLTIAENNVFEYELSENPKAAVHIGWLTSMAFLSQDILPKIDSCYQTGIKDIYITGHSQGGAIAILITSYFNNLQKQGAIPPDIRFKTYSSAGPKVGNQYFANDYNILTQDGWGYNVINPNDWVPESFLTVQTMEDFPDINIFATVKDGIDNQSFFKKIIAKTLYNKVAKPSKKAQRKYQKYFGKMVSKRIKEKLPGFINPTYYHSSNYIQSGNIYVLKADSDYHKLFPYDKTKLMQHHQPNAYYYLINEVLKRDSTNR</sequence>
<dbReference type="InterPro" id="IPR002921">
    <property type="entry name" value="Fungal_lipase-type"/>
</dbReference>
<dbReference type="EMBL" id="LAZR01000020">
    <property type="protein sequence ID" value="KKO05150.1"/>
    <property type="molecule type" value="Genomic_DNA"/>
</dbReference>
<dbReference type="PANTHER" id="PTHR45856:SF24">
    <property type="entry name" value="FUNGAL LIPASE-LIKE DOMAIN-CONTAINING PROTEIN"/>
    <property type="match status" value="1"/>
</dbReference>
<proteinExistence type="predicted"/>
<dbReference type="CDD" id="cd00519">
    <property type="entry name" value="Lipase_3"/>
    <property type="match status" value="1"/>
</dbReference>
<reference evidence="2" key="1">
    <citation type="journal article" date="2015" name="Nature">
        <title>Complex archaea that bridge the gap between prokaryotes and eukaryotes.</title>
        <authorList>
            <person name="Spang A."/>
            <person name="Saw J.H."/>
            <person name="Jorgensen S.L."/>
            <person name="Zaremba-Niedzwiedzka K."/>
            <person name="Martijn J."/>
            <person name="Lind A.E."/>
            <person name="van Eijk R."/>
            <person name="Schleper C."/>
            <person name="Guy L."/>
            <person name="Ettema T.J."/>
        </authorList>
    </citation>
    <scope>NUCLEOTIDE SEQUENCE</scope>
</reference>
<dbReference type="Pfam" id="PF01764">
    <property type="entry name" value="Lipase_3"/>
    <property type="match status" value="1"/>
</dbReference>